<organism evidence="14 15">
    <name type="scientific">Candidatus Methylobacter oryzae</name>
    <dbReference type="NCBI Taxonomy" id="2497749"/>
    <lineage>
        <taxon>Bacteria</taxon>
        <taxon>Pseudomonadati</taxon>
        <taxon>Pseudomonadota</taxon>
        <taxon>Gammaproteobacteria</taxon>
        <taxon>Methylococcales</taxon>
        <taxon>Methylococcaceae</taxon>
        <taxon>Methylobacter</taxon>
    </lineage>
</organism>
<gene>
    <name evidence="12" type="primary">cca</name>
    <name evidence="14" type="ORF">EKO24_006730</name>
</gene>
<dbReference type="GO" id="GO:0016787">
    <property type="term" value="F:hydrolase activity"/>
    <property type="evidence" value="ECO:0007669"/>
    <property type="project" value="UniProtKB-KW"/>
</dbReference>
<sequence length="405" mass="44932">MEIYLVGGAVRDQLLGLPVKEKDWVVIGETPESMVKQGFRPVGKDFPVFLHPQSREEYALARTERKTAPGYKGFTVHAAPDVSLDQDLIRRDLTINAMAMTPEGRLIDPYGGRPDLEKRIFRHISPAFAEDPVRILRVARFAARYRHLGFTLAEETRVLMQAMVTAGEVDHLVPERVWAELFKALNEKSPSAFFDTLKACTALDKIFPEISCLFGVPQPEKHHPEIDTGIHVMLCLDQAALLSPSPEVRFAALVHDLGKGVSPKENWPHHYDHETKGLAILEKMCARLRVPNAFKTLALQVMQYHTHCHRAFELRASTLTDMLSALGAFKPANKLTEFLLACEADAKGRTGFENAPYPQAGLLSGAAKAAAAVDTSAIVNGELKGQQIGEAIRRLRIKAVSEFIN</sequence>
<comment type="function">
    <text evidence="12">Catalyzes the addition and repair of the essential 3'-terminal CCA sequence in tRNAs without using a nucleic acid template. Adds these three nucleotides in the order of C, C, and A to the tRNA nucleotide-73, using CTP and ATP as substrates and producing inorganic pyrophosphate. tRNA 3'-terminal CCA addition is required both for tRNA processing and repair. Also involved in tRNA surveillance by mediating tandem CCA addition to generate a CCACCA at the 3' terminus of unstable tRNAs. While stable tRNAs receive only 3'-terminal CCA, unstable tRNAs are marked with CCACCA and rapidly degraded.</text>
</comment>
<keyword evidence="12" id="KW-0511">Multifunctional enzyme</keyword>
<feature type="domain" description="HD" evidence="13">
    <location>
        <begin position="228"/>
        <end position="345"/>
    </location>
</feature>
<feature type="binding site" evidence="12">
    <location>
        <position position="11"/>
    </location>
    <ligand>
        <name>ATP</name>
        <dbReference type="ChEBI" id="CHEBI:30616"/>
    </ligand>
</feature>
<feature type="binding site" evidence="12">
    <location>
        <position position="137"/>
    </location>
    <ligand>
        <name>ATP</name>
        <dbReference type="ChEBI" id="CHEBI:30616"/>
    </ligand>
</feature>
<evidence type="ECO:0000256" key="9">
    <source>
        <dbReference type="ARBA" id="ARBA00022840"/>
    </source>
</evidence>
<dbReference type="CDD" id="cd05398">
    <property type="entry name" value="NT_ClassII-CCAase"/>
    <property type="match status" value="1"/>
</dbReference>
<keyword evidence="9 12" id="KW-0067">ATP-binding</keyword>
<proteinExistence type="inferred from homology"/>
<keyword evidence="15" id="KW-1185">Reference proteome</keyword>
<keyword evidence="1 12" id="KW-0533">Nickel</keyword>
<comment type="subunit">
    <text evidence="12">Monomer. Can also form homodimers and oligomers.</text>
</comment>
<dbReference type="InterPro" id="IPR002646">
    <property type="entry name" value="PolA_pol_head_dom"/>
</dbReference>
<dbReference type="InterPro" id="IPR032828">
    <property type="entry name" value="PolyA_RNA-bd"/>
</dbReference>
<dbReference type="CDD" id="cd00077">
    <property type="entry name" value="HDc"/>
    <property type="match status" value="1"/>
</dbReference>
<dbReference type="EMBL" id="RYFG02000059">
    <property type="protein sequence ID" value="TRW99044.1"/>
    <property type="molecule type" value="Genomic_DNA"/>
</dbReference>
<dbReference type="HAMAP" id="MF_01262">
    <property type="entry name" value="CCA_bact_type2"/>
    <property type="match status" value="1"/>
</dbReference>
<evidence type="ECO:0000313" key="14">
    <source>
        <dbReference type="EMBL" id="TRW99044.1"/>
    </source>
</evidence>
<dbReference type="PANTHER" id="PTHR47545">
    <property type="entry name" value="MULTIFUNCTIONAL CCA PROTEIN"/>
    <property type="match status" value="1"/>
</dbReference>
<keyword evidence="11 12" id="KW-0694">RNA-binding</keyword>
<evidence type="ECO:0000256" key="8">
    <source>
        <dbReference type="ARBA" id="ARBA00022801"/>
    </source>
</evidence>
<dbReference type="HAMAP" id="MF_01261">
    <property type="entry name" value="CCA_bact_type1"/>
    <property type="match status" value="1"/>
</dbReference>
<evidence type="ECO:0000256" key="4">
    <source>
        <dbReference type="ARBA" id="ARBA00022695"/>
    </source>
</evidence>
<comment type="cofactor">
    <cofactor evidence="12">
        <name>Mg(2+)</name>
        <dbReference type="ChEBI" id="CHEBI:18420"/>
    </cofactor>
    <text evidence="12">Magnesium is required for nucleotidyltransferase activity.</text>
</comment>
<dbReference type="Pfam" id="PF01966">
    <property type="entry name" value="HD"/>
    <property type="match status" value="1"/>
</dbReference>
<feature type="binding site" evidence="12">
    <location>
        <position position="8"/>
    </location>
    <ligand>
        <name>CTP</name>
        <dbReference type="ChEBI" id="CHEBI:37563"/>
    </ligand>
</feature>
<dbReference type="Gene3D" id="1.10.3090.10">
    <property type="entry name" value="cca-adding enzyme, domain 2"/>
    <property type="match status" value="1"/>
</dbReference>
<comment type="domain">
    <text evidence="12">Comprises two domains: an N-terminal domain containing the nucleotidyltransferase activity and a C-terminal HD domain associated with both phosphodiesterase and phosphatase activities.</text>
</comment>
<evidence type="ECO:0000256" key="12">
    <source>
        <dbReference type="HAMAP-Rule" id="MF_01261"/>
    </source>
</evidence>
<protein>
    <recommendedName>
        <fullName evidence="12">Multifunctional CCA protein</fullName>
    </recommendedName>
    <domain>
        <recommendedName>
            <fullName evidence="12">CCA-adding enzyme</fullName>
            <ecNumber evidence="12">2.7.7.72</ecNumber>
        </recommendedName>
        <alternativeName>
            <fullName evidence="12">CCA tRNA nucleotidyltransferase</fullName>
        </alternativeName>
        <alternativeName>
            <fullName evidence="12">tRNA CCA-pyrophosphorylase</fullName>
        </alternativeName>
        <alternativeName>
            <fullName evidence="12">tRNA adenylyl-/cytidylyl-transferase</fullName>
        </alternativeName>
        <alternativeName>
            <fullName evidence="12">tRNA nucleotidyltransferase</fullName>
        </alternativeName>
        <alternativeName>
            <fullName evidence="12">tRNA-NT</fullName>
        </alternativeName>
    </domain>
    <domain>
        <recommendedName>
            <fullName evidence="12">2'-nucleotidase</fullName>
            <ecNumber evidence="12">3.1.3.-</ecNumber>
        </recommendedName>
    </domain>
    <domain>
        <recommendedName>
            <fullName evidence="12">2',3'-cyclic phosphodiesterase</fullName>
            <ecNumber evidence="12">3.1.4.-</ecNumber>
        </recommendedName>
    </domain>
    <domain>
        <recommendedName>
            <fullName evidence="12">Phosphatase</fullName>
        </recommendedName>
    </domain>
</protein>
<evidence type="ECO:0000313" key="15">
    <source>
        <dbReference type="Proteomes" id="UP000733744"/>
    </source>
</evidence>
<evidence type="ECO:0000256" key="5">
    <source>
        <dbReference type="ARBA" id="ARBA00022723"/>
    </source>
</evidence>
<evidence type="ECO:0000256" key="11">
    <source>
        <dbReference type="ARBA" id="ARBA00022884"/>
    </source>
</evidence>
<keyword evidence="8 12" id="KW-0378">Hydrolase</keyword>
<dbReference type="Proteomes" id="UP000733744">
    <property type="component" value="Unassembled WGS sequence"/>
</dbReference>
<dbReference type="RefSeq" id="WP_143733193.1">
    <property type="nucleotide sequence ID" value="NZ_RYFG02000059.1"/>
</dbReference>
<dbReference type="GO" id="GO:0004810">
    <property type="term" value="F:CCA tRNA nucleotidyltransferase activity"/>
    <property type="evidence" value="ECO:0007669"/>
    <property type="project" value="UniProtKB-EC"/>
</dbReference>
<keyword evidence="2 12" id="KW-0808">Transferase</keyword>
<dbReference type="Gene3D" id="3.30.460.10">
    <property type="entry name" value="Beta Polymerase, domain 2"/>
    <property type="match status" value="1"/>
</dbReference>
<dbReference type="PANTHER" id="PTHR47545:SF1">
    <property type="entry name" value="MULTIFUNCTIONAL CCA PROTEIN"/>
    <property type="match status" value="1"/>
</dbReference>
<feature type="binding site" evidence="12">
    <location>
        <position position="8"/>
    </location>
    <ligand>
        <name>ATP</name>
        <dbReference type="ChEBI" id="CHEBI:30616"/>
    </ligand>
</feature>
<evidence type="ECO:0000256" key="7">
    <source>
        <dbReference type="ARBA" id="ARBA00022800"/>
    </source>
</evidence>
<keyword evidence="10 12" id="KW-0460">Magnesium</keyword>
<feature type="binding site" evidence="12">
    <location>
        <position position="140"/>
    </location>
    <ligand>
        <name>CTP</name>
        <dbReference type="ChEBI" id="CHEBI:37563"/>
    </ligand>
</feature>
<dbReference type="InterPro" id="IPR003607">
    <property type="entry name" value="HD/PDEase_dom"/>
</dbReference>
<dbReference type="InterPro" id="IPR050124">
    <property type="entry name" value="tRNA_CCA-adding_enzyme"/>
</dbReference>
<dbReference type="EC" id="2.7.7.72" evidence="12"/>
<comment type="similarity">
    <text evidence="12">Belongs to the tRNA nucleotidyltransferase/poly(A) polymerase family. Bacterial CCA-adding enzyme type 1 subfamily.</text>
</comment>
<feature type="binding site" evidence="12">
    <location>
        <position position="23"/>
    </location>
    <ligand>
        <name>Mg(2+)</name>
        <dbReference type="ChEBI" id="CHEBI:18420"/>
    </ligand>
</feature>
<evidence type="ECO:0000256" key="3">
    <source>
        <dbReference type="ARBA" id="ARBA00022694"/>
    </source>
</evidence>
<dbReference type="PIRSF" id="PIRSF000813">
    <property type="entry name" value="CCA_bact"/>
    <property type="match status" value="1"/>
</dbReference>
<keyword evidence="7 12" id="KW-0692">RNA repair</keyword>
<feature type="binding site" evidence="12">
    <location>
        <position position="140"/>
    </location>
    <ligand>
        <name>ATP</name>
        <dbReference type="ChEBI" id="CHEBI:30616"/>
    </ligand>
</feature>
<comment type="miscellaneous">
    <text evidence="12">A single active site specifically recognizes both ATP and CTP and is responsible for their addition.</text>
</comment>
<keyword evidence="5 12" id="KW-0479">Metal-binding</keyword>
<dbReference type="SUPFAM" id="SSF81301">
    <property type="entry name" value="Nucleotidyltransferase"/>
    <property type="match status" value="1"/>
</dbReference>
<name>A0ABY3CCG3_9GAMM</name>
<dbReference type="InterPro" id="IPR012006">
    <property type="entry name" value="CCA_bact"/>
</dbReference>
<comment type="catalytic activity">
    <reaction evidence="12">
        <text>a tRNA with a 3' CCA end + 2 CTP + ATP = a tRNA with a 3' CCACCA end + 3 diphosphate</text>
        <dbReference type="Rhea" id="RHEA:76235"/>
        <dbReference type="Rhea" id="RHEA-COMP:10468"/>
        <dbReference type="Rhea" id="RHEA-COMP:18655"/>
        <dbReference type="ChEBI" id="CHEBI:30616"/>
        <dbReference type="ChEBI" id="CHEBI:33019"/>
        <dbReference type="ChEBI" id="CHEBI:37563"/>
        <dbReference type="ChEBI" id="CHEBI:83071"/>
        <dbReference type="ChEBI" id="CHEBI:195187"/>
    </reaction>
</comment>
<evidence type="ECO:0000256" key="6">
    <source>
        <dbReference type="ARBA" id="ARBA00022741"/>
    </source>
</evidence>
<evidence type="ECO:0000256" key="1">
    <source>
        <dbReference type="ARBA" id="ARBA00022596"/>
    </source>
</evidence>
<dbReference type="InterPro" id="IPR043519">
    <property type="entry name" value="NT_sf"/>
</dbReference>
<keyword evidence="4 12" id="KW-0548">Nucleotidyltransferase</keyword>
<feature type="binding site" evidence="12">
    <location>
        <position position="11"/>
    </location>
    <ligand>
        <name>CTP</name>
        <dbReference type="ChEBI" id="CHEBI:37563"/>
    </ligand>
</feature>
<evidence type="ECO:0000259" key="13">
    <source>
        <dbReference type="PROSITE" id="PS51831"/>
    </source>
</evidence>
<feature type="binding site" evidence="12">
    <location>
        <position position="91"/>
    </location>
    <ligand>
        <name>ATP</name>
        <dbReference type="ChEBI" id="CHEBI:30616"/>
    </ligand>
</feature>
<dbReference type="NCBIfam" id="NF008137">
    <property type="entry name" value="PRK10885.1"/>
    <property type="match status" value="1"/>
</dbReference>
<keyword evidence="3 12" id="KW-0819">tRNA processing</keyword>
<feature type="binding site" evidence="12">
    <location>
        <position position="21"/>
    </location>
    <ligand>
        <name>Mg(2+)</name>
        <dbReference type="ChEBI" id="CHEBI:18420"/>
    </ligand>
</feature>
<comment type="cofactor">
    <cofactor evidence="12">
        <name>Ni(2+)</name>
        <dbReference type="ChEBI" id="CHEBI:49786"/>
    </cofactor>
    <text evidence="12">Nickel for phosphatase activity.</text>
</comment>
<dbReference type="PROSITE" id="PS51831">
    <property type="entry name" value="HD"/>
    <property type="match status" value="1"/>
</dbReference>
<reference evidence="14 15" key="1">
    <citation type="journal article" date="2019" name="Antonie Van Leeuwenhoek">
        <title>Description of 'Ca. Methylobacter oryzae' KRF1, a novel species from the environmentally important Methylobacter clade 2.</title>
        <authorList>
            <person name="Khatri K."/>
            <person name="Mohite J.A."/>
            <person name="Pandit P.S."/>
            <person name="Bahulikar R."/>
            <person name="Rahalkar M.C."/>
        </authorList>
    </citation>
    <scope>NUCLEOTIDE SEQUENCE [LARGE SCALE GENOMIC DNA]</scope>
    <source>
        <strain evidence="14 15">KRF1</strain>
    </source>
</reference>
<dbReference type="SUPFAM" id="SSF81891">
    <property type="entry name" value="Poly A polymerase C-terminal region-like"/>
    <property type="match status" value="1"/>
</dbReference>
<comment type="catalytic activity">
    <reaction evidence="12">
        <text>a tRNA precursor + 2 CTP + ATP = a tRNA with a 3' CCA end + 3 diphosphate</text>
        <dbReference type="Rhea" id="RHEA:14433"/>
        <dbReference type="Rhea" id="RHEA-COMP:10465"/>
        <dbReference type="Rhea" id="RHEA-COMP:10468"/>
        <dbReference type="ChEBI" id="CHEBI:30616"/>
        <dbReference type="ChEBI" id="CHEBI:33019"/>
        <dbReference type="ChEBI" id="CHEBI:37563"/>
        <dbReference type="ChEBI" id="CHEBI:74896"/>
        <dbReference type="ChEBI" id="CHEBI:83071"/>
        <dbReference type="EC" id="2.7.7.72"/>
    </reaction>
</comment>
<dbReference type="EC" id="3.1.3.-" evidence="12"/>
<evidence type="ECO:0000256" key="10">
    <source>
        <dbReference type="ARBA" id="ARBA00022842"/>
    </source>
</evidence>
<dbReference type="Pfam" id="PF01743">
    <property type="entry name" value="PolyA_pol"/>
    <property type="match status" value="1"/>
</dbReference>
<feature type="binding site" evidence="12">
    <location>
        <position position="91"/>
    </location>
    <ligand>
        <name>CTP</name>
        <dbReference type="ChEBI" id="CHEBI:37563"/>
    </ligand>
</feature>
<evidence type="ECO:0000256" key="2">
    <source>
        <dbReference type="ARBA" id="ARBA00022679"/>
    </source>
</evidence>
<dbReference type="InterPro" id="IPR006674">
    <property type="entry name" value="HD_domain"/>
</dbReference>
<accession>A0ABY3CCG3</accession>
<dbReference type="EC" id="3.1.4.-" evidence="12"/>
<dbReference type="Pfam" id="PF12627">
    <property type="entry name" value="PolyA_pol_RNAbd"/>
    <property type="match status" value="1"/>
</dbReference>
<comment type="caution">
    <text evidence="14">The sequence shown here is derived from an EMBL/GenBank/DDBJ whole genome shotgun (WGS) entry which is preliminary data.</text>
</comment>
<feature type="binding site" evidence="12">
    <location>
        <position position="137"/>
    </location>
    <ligand>
        <name>CTP</name>
        <dbReference type="ChEBI" id="CHEBI:37563"/>
    </ligand>
</feature>
<keyword evidence="6 12" id="KW-0547">Nucleotide-binding</keyword>